<comment type="caution">
    <text evidence="6">The sequence shown here is derived from an EMBL/GenBank/DDBJ whole genome shotgun (WGS) entry which is preliminary data.</text>
</comment>
<dbReference type="EMBL" id="JACCAE010000001">
    <property type="protein sequence ID" value="NYF96877.1"/>
    <property type="molecule type" value="Genomic_DNA"/>
</dbReference>
<dbReference type="Gene3D" id="3.40.50.720">
    <property type="entry name" value="NAD(P)-binding Rossmann-like Domain"/>
    <property type="match status" value="1"/>
</dbReference>
<dbReference type="Gene3D" id="3.90.180.10">
    <property type="entry name" value="Medium-chain alcohol dehydrogenases, catalytic domain"/>
    <property type="match status" value="2"/>
</dbReference>
<dbReference type="InterPro" id="IPR036291">
    <property type="entry name" value="NAD(P)-bd_dom_sf"/>
</dbReference>
<evidence type="ECO:0000256" key="1">
    <source>
        <dbReference type="ARBA" id="ARBA00001947"/>
    </source>
</evidence>
<sequence length="334" mass="35474">MSAPARHARAYWVVEPGRGEIRSAPLPSPGPDEVLVRALFSGISRGTEALVLRGEVPPDQYEVMRAPLQQGDFPGPVKYGYLSVGVVEDGPAHLLDRTVFCLHPHQTRYVVPADAVVPVPDDVPAQRAVLTGALETAVNGLWDVPPLIGDRISVVGGGMVGCCAARLLARFPGVEVTLVDVDDARGSVAEALGVGFARPEQAKGGQDLVIHTSASSAGLQTSLDLLRSEGTVLDLSWYGTRGVELALGGSYHSGRLRIRSSQVGTVADARRGHRSPTERTAVSLQLLRDNAFDVLLTGATPFAQLPQVMTEVCEGRRPAICHVVTYEGESERPG</sequence>
<keyword evidence="4" id="KW-0862">Zinc</keyword>
<keyword evidence="5" id="KW-0560">Oxidoreductase</keyword>
<dbReference type="SUPFAM" id="SSF50129">
    <property type="entry name" value="GroES-like"/>
    <property type="match status" value="1"/>
</dbReference>
<accession>A0A852VIF6</accession>
<comment type="similarity">
    <text evidence="2">Belongs to the zinc-containing alcohol dehydrogenase family.</text>
</comment>
<dbReference type="InterPro" id="IPR011032">
    <property type="entry name" value="GroES-like_sf"/>
</dbReference>
<comment type="cofactor">
    <cofactor evidence="1">
        <name>Zn(2+)</name>
        <dbReference type="ChEBI" id="CHEBI:29105"/>
    </cofactor>
</comment>
<evidence type="ECO:0000313" key="7">
    <source>
        <dbReference type="Proteomes" id="UP000554054"/>
    </source>
</evidence>
<dbReference type="PANTHER" id="PTHR43350">
    <property type="entry name" value="NAD-DEPENDENT ALCOHOL DEHYDROGENASE"/>
    <property type="match status" value="1"/>
</dbReference>
<keyword evidence="3" id="KW-0479">Metal-binding</keyword>
<dbReference type="Pfam" id="PF13450">
    <property type="entry name" value="NAD_binding_8"/>
    <property type="match status" value="1"/>
</dbReference>
<name>A0A852VIF6_9MICO</name>
<reference evidence="6 7" key="1">
    <citation type="submission" date="2020-07" db="EMBL/GenBank/DDBJ databases">
        <title>Sequencing the genomes of 1000 actinobacteria strains.</title>
        <authorList>
            <person name="Klenk H.-P."/>
        </authorList>
    </citation>
    <scope>NUCLEOTIDE SEQUENCE [LARGE SCALE GENOMIC DNA]</scope>
    <source>
        <strain evidence="6 7">DSM 26154</strain>
    </source>
</reference>
<organism evidence="6 7">
    <name type="scientific">Janibacter cremeus</name>
    <dbReference type="NCBI Taxonomy" id="1285192"/>
    <lineage>
        <taxon>Bacteria</taxon>
        <taxon>Bacillati</taxon>
        <taxon>Actinomycetota</taxon>
        <taxon>Actinomycetes</taxon>
        <taxon>Micrococcales</taxon>
        <taxon>Intrasporangiaceae</taxon>
        <taxon>Janibacter</taxon>
    </lineage>
</organism>
<dbReference type="PANTHER" id="PTHR43350:SF19">
    <property type="entry name" value="D-GULOSIDE 3-DEHYDROGENASE"/>
    <property type="match status" value="1"/>
</dbReference>
<gene>
    <name evidence="6" type="ORF">BJY20_000269</name>
</gene>
<dbReference type="GO" id="GO:0016491">
    <property type="term" value="F:oxidoreductase activity"/>
    <property type="evidence" value="ECO:0007669"/>
    <property type="project" value="UniProtKB-KW"/>
</dbReference>
<keyword evidence="7" id="KW-1185">Reference proteome</keyword>
<protein>
    <submittedName>
        <fullName evidence="6">Threonine dehydrogenase-like Zn-dependent dehydrogenase</fullName>
    </submittedName>
</protein>
<evidence type="ECO:0000256" key="3">
    <source>
        <dbReference type="ARBA" id="ARBA00022723"/>
    </source>
</evidence>
<evidence type="ECO:0000313" key="6">
    <source>
        <dbReference type="EMBL" id="NYF96877.1"/>
    </source>
</evidence>
<dbReference type="SUPFAM" id="SSF51735">
    <property type="entry name" value="NAD(P)-binding Rossmann-fold domains"/>
    <property type="match status" value="1"/>
</dbReference>
<proteinExistence type="inferred from homology"/>
<dbReference type="CDD" id="cd08255">
    <property type="entry name" value="2-desacetyl-2-hydroxyethyl_bacteriochlorophyllide_like"/>
    <property type="match status" value="1"/>
</dbReference>
<dbReference type="GO" id="GO:0046872">
    <property type="term" value="F:metal ion binding"/>
    <property type="evidence" value="ECO:0007669"/>
    <property type="project" value="UniProtKB-KW"/>
</dbReference>
<dbReference type="RefSeq" id="WP_185989877.1">
    <property type="nucleotide sequence ID" value="NZ_JACCAE010000001.1"/>
</dbReference>
<dbReference type="AlphaFoldDB" id="A0A852VIF6"/>
<evidence type="ECO:0000256" key="4">
    <source>
        <dbReference type="ARBA" id="ARBA00022833"/>
    </source>
</evidence>
<evidence type="ECO:0000256" key="2">
    <source>
        <dbReference type="ARBA" id="ARBA00008072"/>
    </source>
</evidence>
<dbReference type="Proteomes" id="UP000554054">
    <property type="component" value="Unassembled WGS sequence"/>
</dbReference>
<evidence type="ECO:0000256" key="5">
    <source>
        <dbReference type="ARBA" id="ARBA00023002"/>
    </source>
</evidence>